<dbReference type="Pfam" id="PF00814">
    <property type="entry name" value="TsaD"/>
    <property type="match status" value="1"/>
</dbReference>
<dbReference type="EC" id="2.3.1.234" evidence="2"/>
<dbReference type="GO" id="GO:0061711">
    <property type="term" value="F:tRNA N(6)-L-threonylcarbamoyladenine synthase activity"/>
    <property type="evidence" value="ECO:0007669"/>
    <property type="project" value="UniProtKB-EC"/>
</dbReference>
<dbReference type="InterPro" id="IPR022496">
    <property type="entry name" value="T6A_TsaB"/>
</dbReference>
<name>A0ABU8ZN70_9BIFI</name>
<organism evidence="2 3">
    <name type="scientific">Bifidobacterium favimelis</name>
    <dbReference type="NCBI Taxonomy" id="3122979"/>
    <lineage>
        <taxon>Bacteria</taxon>
        <taxon>Bacillati</taxon>
        <taxon>Actinomycetota</taxon>
        <taxon>Actinomycetes</taxon>
        <taxon>Bifidobacteriales</taxon>
        <taxon>Bifidobacteriaceae</taxon>
        <taxon>Bifidobacterium</taxon>
    </lineage>
</organism>
<dbReference type="RefSeq" id="WP_340469248.1">
    <property type="nucleotide sequence ID" value="NZ_JBANBB010000001.1"/>
</dbReference>
<sequence>MSCSNDVDHEGVPGATLIIDTSFGSTVGLLGGLPLVEKDSKSHVEHLQVNIGRVMSDAGLGASDLAEIVVGVGPAPFTGLRTGIVTAKALAYATGARLLGQDILEPQARWSYGRKAEVGKQAGSGGPRRLTLSVNDARRRQLYFSLYDDFGDGREAAHVLIPMDIDYPDAIVARVSQAVQGLKGDDDRPIQVDLVGHGAGRYAAAWPALPCLGGVDGGSCLEAGADGLEMFVRCARRQARDRAAGPVEPLYLRRPDVSVPNPLKRVMQP</sequence>
<dbReference type="SUPFAM" id="SSF53067">
    <property type="entry name" value="Actin-like ATPase domain"/>
    <property type="match status" value="1"/>
</dbReference>
<reference evidence="2 3" key="1">
    <citation type="submission" date="2024-02" db="EMBL/GenBank/DDBJ databases">
        <title>Bifidobacterium honeyensis sp. nov., isolated from the comb honey.</title>
        <authorList>
            <person name="Liu W."/>
            <person name="Li Y."/>
        </authorList>
    </citation>
    <scope>NUCLEOTIDE SEQUENCE [LARGE SCALE GENOMIC DNA]</scope>
    <source>
        <strain evidence="2 3">IMAU50988</strain>
    </source>
</reference>
<evidence type="ECO:0000313" key="3">
    <source>
        <dbReference type="Proteomes" id="UP001373159"/>
    </source>
</evidence>
<protein>
    <submittedName>
        <fullName evidence="2">tRNA (Adenosine(37)-N6)-threonylcarbamoyltransferase complex dimerization subunit type 1 TsaB</fullName>
        <ecNumber evidence="2">2.3.1.234</ecNumber>
    </submittedName>
</protein>
<keyword evidence="2" id="KW-0808">Transferase</keyword>
<accession>A0ABU8ZN70</accession>
<dbReference type="InterPro" id="IPR043129">
    <property type="entry name" value="ATPase_NBD"/>
</dbReference>
<dbReference type="InterPro" id="IPR000905">
    <property type="entry name" value="Gcp-like_dom"/>
</dbReference>
<proteinExistence type="predicted"/>
<evidence type="ECO:0000259" key="1">
    <source>
        <dbReference type="Pfam" id="PF00814"/>
    </source>
</evidence>
<feature type="domain" description="Gcp-like" evidence="1">
    <location>
        <begin position="39"/>
        <end position="153"/>
    </location>
</feature>
<dbReference type="Gene3D" id="3.30.420.40">
    <property type="match status" value="1"/>
</dbReference>
<evidence type="ECO:0000313" key="2">
    <source>
        <dbReference type="EMBL" id="MEK0306700.1"/>
    </source>
</evidence>
<gene>
    <name evidence="2" type="primary">tsaB</name>
    <name evidence="2" type="ORF">V8P97_04380</name>
</gene>
<dbReference type="Proteomes" id="UP001373159">
    <property type="component" value="Unassembled WGS sequence"/>
</dbReference>
<comment type="caution">
    <text evidence="2">The sequence shown here is derived from an EMBL/GenBank/DDBJ whole genome shotgun (WGS) entry which is preliminary data.</text>
</comment>
<dbReference type="NCBIfam" id="TIGR03725">
    <property type="entry name" value="T6A_YeaZ"/>
    <property type="match status" value="1"/>
</dbReference>
<dbReference type="EMBL" id="JBANBB010000001">
    <property type="protein sequence ID" value="MEK0306700.1"/>
    <property type="molecule type" value="Genomic_DNA"/>
</dbReference>
<keyword evidence="2" id="KW-0012">Acyltransferase</keyword>
<keyword evidence="3" id="KW-1185">Reference proteome</keyword>